<gene>
    <name evidence="1" type="ORF">NCTC13071_00886</name>
</gene>
<dbReference type="GeneID" id="85011761"/>
<dbReference type="RefSeq" id="WP_018920216.1">
    <property type="nucleotide sequence ID" value="NZ_LR134384.1"/>
</dbReference>
<evidence type="ECO:0000313" key="1">
    <source>
        <dbReference type="EMBL" id="VEH14900.1"/>
    </source>
</evidence>
<dbReference type="AlphaFoldDB" id="A0A448L4L8"/>
<protein>
    <recommendedName>
        <fullName evidence="3">DUF4157 domain-containing protein</fullName>
    </recommendedName>
</protein>
<dbReference type="EMBL" id="LR134384">
    <property type="protein sequence ID" value="VEH14900.1"/>
    <property type="molecule type" value="Genomic_DNA"/>
</dbReference>
<dbReference type="KEGG" id="poc:NCTC13071_00886"/>
<reference evidence="1 2" key="1">
    <citation type="submission" date="2018-12" db="EMBL/GenBank/DDBJ databases">
        <authorList>
            <consortium name="Pathogen Informatics"/>
        </authorList>
    </citation>
    <scope>NUCLEOTIDE SEQUENCE [LARGE SCALE GENOMIC DNA]</scope>
    <source>
        <strain evidence="1 2">NCTC13071</strain>
    </source>
</reference>
<evidence type="ECO:0000313" key="2">
    <source>
        <dbReference type="Proteomes" id="UP000274578"/>
    </source>
</evidence>
<name>A0A448L4L8_9BACT</name>
<proteinExistence type="predicted"/>
<organism evidence="1 2">
    <name type="scientific">Segatella oris</name>
    <dbReference type="NCBI Taxonomy" id="28135"/>
    <lineage>
        <taxon>Bacteria</taxon>
        <taxon>Pseudomonadati</taxon>
        <taxon>Bacteroidota</taxon>
        <taxon>Bacteroidia</taxon>
        <taxon>Bacteroidales</taxon>
        <taxon>Prevotellaceae</taxon>
        <taxon>Segatella</taxon>
    </lineage>
</organism>
<accession>A0A448L4L8</accession>
<dbReference type="Proteomes" id="UP000274578">
    <property type="component" value="Chromosome 1"/>
</dbReference>
<evidence type="ECO:0008006" key="3">
    <source>
        <dbReference type="Google" id="ProtNLM"/>
    </source>
</evidence>
<sequence>MIIIRNRFLPFKGFEAMNFMGIIVCRTETRLTPDLILHERIHTRQMQETLFVGFYLWYVIEWLTRLVMRGRAYSNIAFEREAYAHMHETNYLQRRKAFAWWAYL</sequence>